<dbReference type="GO" id="GO:0004764">
    <property type="term" value="F:shikimate 3-dehydrogenase (NADP+) activity"/>
    <property type="evidence" value="ECO:0007669"/>
    <property type="project" value="UniProtKB-EC"/>
</dbReference>
<dbReference type="AlphaFoldDB" id="A0A060I1B5"/>
<dbReference type="HOGENOM" id="CLU_044063_4_0_5"/>
<dbReference type="GO" id="GO:0005829">
    <property type="term" value="C:cytosol"/>
    <property type="evidence" value="ECO:0007669"/>
    <property type="project" value="TreeGrafter"/>
</dbReference>
<evidence type="ECO:0000313" key="6">
    <source>
        <dbReference type="Proteomes" id="UP000027180"/>
    </source>
</evidence>
<evidence type="ECO:0000256" key="3">
    <source>
        <dbReference type="ARBA" id="ARBA00023141"/>
    </source>
</evidence>
<reference evidence="5 6" key="1">
    <citation type="submission" date="2013-12" db="EMBL/GenBank/DDBJ databases">
        <title>Complete genome sequence of Rhizobium etli bv. mimosae IE4771.</title>
        <authorList>
            <person name="Bustos P."/>
            <person name="Santamaria R.I."/>
            <person name="Lozano L."/>
            <person name="Ormeno-Orrillo E."/>
            <person name="Rogel M.A."/>
            <person name="Romero D."/>
            <person name="Cevallos M.A."/>
            <person name="Martinez-Romero E."/>
            <person name="Gonzalez V."/>
        </authorList>
    </citation>
    <scope>NUCLEOTIDE SEQUENCE [LARGE SCALE GENOMIC DNA]</scope>
    <source>
        <strain evidence="5 6">IE4771</strain>
    </source>
</reference>
<keyword evidence="2 5" id="KW-0560">Oxidoreductase</keyword>
<comment type="pathway">
    <text evidence="1">Metabolic intermediate biosynthesis; chorismate biosynthesis; chorismate from D-erythrose 4-phosphate and phosphoenolpyruvate: step 4/7.</text>
</comment>
<dbReference type="GO" id="GO:0009423">
    <property type="term" value="P:chorismate biosynthetic process"/>
    <property type="evidence" value="ECO:0007669"/>
    <property type="project" value="TreeGrafter"/>
</dbReference>
<dbReference type="Gene3D" id="3.40.50.720">
    <property type="entry name" value="NAD(P)-binding Rossmann-like Domain"/>
    <property type="match status" value="1"/>
</dbReference>
<dbReference type="InterPro" id="IPR013708">
    <property type="entry name" value="Shikimate_DH-bd_N"/>
</dbReference>
<organism evidence="5 6">
    <name type="scientific">Rhizobium etli bv. mimosae str. IE4771</name>
    <dbReference type="NCBI Taxonomy" id="1432050"/>
    <lineage>
        <taxon>Bacteria</taxon>
        <taxon>Pseudomonadati</taxon>
        <taxon>Pseudomonadota</taxon>
        <taxon>Alphaproteobacteria</taxon>
        <taxon>Hyphomicrobiales</taxon>
        <taxon>Rhizobiaceae</taxon>
        <taxon>Rhizobium/Agrobacterium group</taxon>
        <taxon>Rhizobium</taxon>
    </lineage>
</organism>
<dbReference type="Pfam" id="PF08501">
    <property type="entry name" value="Shikimate_dh_N"/>
    <property type="match status" value="1"/>
</dbReference>
<protein>
    <submittedName>
        <fullName evidence="5">Shikimate 5-dehydrogenase protein</fullName>
        <ecNumber evidence="5">1.1.1.25</ecNumber>
    </submittedName>
</protein>
<dbReference type="GO" id="GO:0009073">
    <property type="term" value="P:aromatic amino acid family biosynthetic process"/>
    <property type="evidence" value="ECO:0007669"/>
    <property type="project" value="UniProtKB-KW"/>
</dbReference>
<dbReference type="Gene3D" id="3.40.50.10860">
    <property type="entry name" value="Leucine Dehydrogenase, chain A, domain 1"/>
    <property type="match status" value="1"/>
</dbReference>
<dbReference type="PANTHER" id="PTHR21089">
    <property type="entry name" value="SHIKIMATE DEHYDROGENASE"/>
    <property type="match status" value="1"/>
</dbReference>
<name>A0A060I1B5_RHIET</name>
<dbReference type="GO" id="GO:0050661">
    <property type="term" value="F:NADP binding"/>
    <property type="evidence" value="ECO:0007669"/>
    <property type="project" value="TreeGrafter"/>
</dbReference>
<proteinExistence type="predicted"/>
<dbReference type="OrthoDB" id="7873617at2"/>
<accession>A0A060I1B5</accession>
<gene>
    <name evidence="5" type="ORF">IE4771_CH00096</name>
</gene>
<evidence type="ECO:0000259" key="4">
    <source>
        <dbReference type="Pfam" id="PF08501"/>
    </source>
</evidence>
<keyword evidence="3" id="KW-0057">Aromatic amino acid biosynthesis</keyword>
<dbReference type="GO" id="GO:0019632">
    <property type="term" value="P:shikimate metabolic process"/>
    <property type="evidence" value="ECO:0007669"/>
    <property type="project" value="TreeGrafter"/>
</dbReference>
<feature type="domain" description="Shikimate dehydrogenase substrate binding N-terminal" evidence="4">
    <location>
        <begin position="15"/>
        <end position="98"/>
    </location>
</feature>
<evidence type="ECO:0000256" key="2">
    <source>
        <dbReference type="ARBA" id="ARBA00023002"/>
    </source>
</evidence>
<dbReference type="EC" id="1.1.1.25" evidence="5"/>
<dbReference type="InterPro" id="IPR022893">
    <property type="entry name" value="Shikimate_DH_fam"/>
</dbReference>
<dbReference type="InterPro" id="IPR046346">
    <property type="entry name" value="Aminoacid_DH-like_N_sf"/>
</dbReference>
<sequence>MAGIIPSGNTRLFIVVGDPIAQVRSPDVITRLLTDRKEDAVVVPMHVASADLPTVFDALRAVSNIGGILVTVPHKQAAFGLCATTSDRASFVEAVNVVRRTGDGWHGDNTDGLGYLDGMEKEGFSVDGRRCLLVGCGGAGSAIALEIMRRGAGMLAIHDIDTERRDAIIEKLDRLYPGRVVSGDANPAGYDLVANATPLGMRPDDPLPIDASKLGARQFVACVITKPEVPPLIQDARRRGCRTMTGAGMFDAQALVLVDFLLMRPPGPEVCLKSG</sequence>
<dbReference type="PANTHER" id="PTHR21089:SF1">
    <property type="entry name" value="BIFUNCTIONAL 3-DEHYDROQUINATE DEHYDRATASE_SHIKIMATE DEHYDROGENASE, CHLOROPLASTIC"/>
    <property type="match status" value="1"/>
</dbReference>
<dbReference type="SUPFAM" id="SSF53223">
    <property type="entry name" value="Aminoacid dehydrogenase-like, N-terminal domain"/>
    <property type="match status" value="1"/>
</dbReference>
<dbReference type="EMBL" id="CP006986">
    <property type="protein sequence ID" value="AIC25271.1"/>
    <property type="molecule type" value="Genomic_DNA"/>
</dbReference>
<keyword evidence="3" id="KW-0028">Amino-acid biosynthesis</keyword>
<dbReference type="CDD" id="cd01065">
    <property type="entry name" value="NAD_bind_Shikimate_DH"/>
    <property type="match status" value="1"/>
</dbReference>
<evidence type="ECO:0000313" key="5">
    <source>
        <dbReference type="EMBL" id="AIC25271.1"/>
    </source>
</evidence>
<evidence type="ECO:0000256" key="1">
    <source>
        <dbReference type="ARBA" id="ARBA00004871"/>
    </source>
</evidence>
<dbReference type="Proteomes" id="UP000027180">
    <property type="component" value="Chromosome"/>
</dbReference>
<dbReference type="KEGG" id="rei:IE4771_CH00096"/>
<dbReference type="SUPFAM" id="SSF51735">
    <property type="entry name" value="NAD(P)-binding Rossmann-fold domains"/>
    <property type="match status" value="1"/>
</dbReference>
<dbReference type="InterPro" id="IPR036291">
    <property type="entry name" value="NAD(P)-bd_dom_sf"/>
</dbReference>